<keyword evidence="1" id="KW-0732">Signal</keyword>
<dbReference type="SUPFAM" id="SSF63829">
    <property type="entry name" value="Calcium-dependent phosphotriesterase"/>
    <property type="match status" value="1"/>
</dbReference>
<reference evidence="3" key="1">
    <citation type="journal article" date="2019" name="Int. J. Syst. Evol. Microbiol.">
        <title>The Global Catalogue of Microorganisms (GCM) 10K type strain sequencing project: providing services to taxonomists for standard genome sequencing and annotation.</title>
        <authorList>
            <consortium name="The Broad Institute Genomics Platform"/>
            <consortium name="The Broad Institute Genome Sequencing Center for Infectious Disease"/>
            <person name="Wu L."/>
            <person name="Ma J."/>
        </authorList>
    </citation>
    <scope>NUCLEOTIDE SEQUENCE [LARGE SCALE GENOMIC DNA]</scope>
    <source>
        <strain evidence="3">JCM 15672</strain>
    </source>
</reference>
<gene>
    <name evidence="2" type="ORF">GCM10009819_23420</name>
</gene>
<comment type="caution">
    <text evidence="2">The sequence shown here is derived from an EMBL/GenBank/DDBJ whole genome shotgun (WGS) entry which is preliminary data.</text>
</comment>
<dbReference type="InterPro" id="IPR008557">
    <property type="entry name" value="PhoX"/>
</dbReference>
<evidence type="ECO:0000256" key="1">
    <source>
        <dbReference type="SAM" id="SignalP"/>
    </source>
</evidence>
<sequence>MRFRTIAGTAVCATALAMIPATAQAADGPMGFDPIAGTPYATASSDWAEPFVVPEGFTQHLVADETVLDLYDGGTDDLTDMNTVNETGPQAGRYLYRTHEVGSNGSLSVVDLKTGEAKRIAQRADWSRLDGLRWTPWGTLLFAEETAGGRLFEAFLDPKDPTVITRIEQRSEVGILRHEGIEALADGSVFVIDELNGGSIYKFVPTTRGDLSDGQLYALKLTGLSDEQQKWDSSTYDEKVGAFEWVALDMDQVVVDGDAAANAVAATEFGRPEDVEVIGSTLYVANTSEDRVVAIDLVHQELTSFVEKGLNVPVEDAGAGVTGFNNPDNLAQGPDGRLWVVEDNYLSDVWVAGLDRDGDGAADSVDQFASLVDTGAEISGIYFGTDPKSLYLNVQHPDKALADGTWKITTR</sequence>
<dbReference type="Gene3D" id="2.120.10.30">
    <property type="entry name" value="TolB, C-terminal domain"/>
    <property type="match status" value="1"/>
</dbReference>
<proteinExistence type="predicted"/>
<feature type="chain" id="PRO_5046651952" description="DUF839 domain-containing protein" evidence="1">
    <location>
        <begin position="26"/>
        <end position="411"/>
    </location>
</feature>
<dbReference type="RefSeq" id="WP_344373770.1">
    <property type="nucleotide sequence ID" value="NZ_BAAAPW010000003.1"/>
</dbReference>
<accession>A0ABP5G2Z5</accession>
<feature type="signal peptide" evidence="1">
    <location>
        <begin position="1"/>
        <end position="25"/>
    </location>
</feature>
<dbReference type="Pfam" id="PF05787">
    <property type="entry name" value="PhoX"/>
    <property type="match status" value="1"/>
</dbReference>
<dbReference type="PANTHER" id="PTHR35399">
    <property type="entry name" value="SLR8030 PROTEIN"/>
    <property type="match status" value="1"/>
</dbReference>
<evidence type="ECO:0008006" key="4">
    <source>
        <dbReference type="Google" id="ProtNLM"/>
    </source>
</evidence>
<organism evidence="2 3">
    <name type="scientific">Agromyces tropicus</name>
    <dbReference type="NCBI Taxonomy" id="555371"/>
    <lineage>
        <taxon>Bacteria</taxon>
        <taxon>Bacillati</taxon>
        <taxon>Actinomycetota</taxon>
        <taxon>Actinomycetes</taxon>
        <taxon>Micrococcales</taxon>
        <taxon>Microbacteriaceae</taxon>
        <taxon>Agromyces</taxon>
    </lineage>
</organism>
<dbReference type="InterPro" id="IPR011042">
    <property type="entry name" value="6-blade_b-propeller_TolB-like"/>
</dbReference>
<protein>
    <recommendedName>
        <fullName evidence="4">DUF839 domain-containing protein</fullName>
    </recommendedName>
</protein>
<dbReference type="Proteomes" id="UP001501196">
    <property type="component" value="Unassembled WGS sequence"/>
</dbReference>
<dbReference type="EMBL" id="BAAAPW010000003">
    <property type="protein sequence ID" value="GAA2038015.1"/>
    <property type="molecule type" value="Genomic_DNA"/>
</dbReference>
<dbReference type="PANTHER" id="PTHR35399:SF2">
    <property type="entry name" value="DUF839 DOMAIN-CONTAINING PROTEIN"/>
    <property type="match status" value="1"/>
</dbReference>
<evidence type="ECO:0000313" key="3">
    <source>
        <dbReference type="Proteomes" id="UP001501196"/>
    </source>
</evidence>
<keyword evidence="3" id="KW-1185">Reference proteome</keyword>
<name>A0ABP5G2Z5_9MICO</name>
<evidence type="ECO:0000313" key="2">
    <source>
        <dbReference type="EMBL" id="GAA2038015.1"/>
    </source>
</evidence>